<dbReference type="Gene3D" id="3.30.950.10">
    <property type="entry name" value="Methyltransferase, Cobalt-precorrin-4 Transmethylase, Domain 2"/>
    <property type="match status" value="1"/>
</dbReference>
<dbReference type="InterPro" id="IPR036518">
    <property type="entry name" value="CobE/GbiG_C_sf"/>
</dbReference>
<dbReference type="Pfam" id="PF00590">
    <property type="entry name" value="TP_methylase"/>
    <property type="match status" value="1"/>
</dbReference>
<evidence type="ECO:0000313" key="10">
    <source>
        <dbReference type="EMBL" id="PWR16660.1"/>
    </source>
</evidence>
<dbReference type="Pfam" id="PF11760">
    <property type="entry name" value="CbiG_N"/>
    <property type="match status" value="1"/>
</dbReference>
<dbReference type="Gene3D" id="3.30.420.180">
    <property type="entry name" value="CobE/GbiG C-terminal domain"/>
    <property type="match status" value="1"/>
</dbReference>
<evidence type="ECO:0000256" key="5">
    <source>
        <dbReference type="ARBA" id="ARBA00022691"/>
    </source>
</evidence>
<evidence type="ECO:0000259" key="8">
    <source>
        <dbReference type="Pfam" id="PF01890"/>
    </source>
</evidence>
<feature type="compositionally biased region" description="Low complexity" evidence="6">
    <location>
        <begin position="171"/>
        <end position="196"/>
    </location>
</feature>
<feature type="domain" description="Cobalamin synthesis G N-terminal" evidence="9">
    <location>
        <begin position="35"/>
        <end position="115"/>
    </location>
</feature>
<dbReference type="InterPro" id="IPR021744">
    <property type="entry name" value="CbiG_N"/>
</dbReference>
<dbReference type="Pfam" id="PF01890">
    <property type="entry name" value="CbiG_C"/>
    <property type="match status" value="1"/>
</dbReference>
<dbReference type="AlphaFoldDB" id="A0A317DRG4"/>
<dbReference type="SUPFAM" id="SSF53790">
    <property type="entry name" value="Tetrapyrrole methylase"/>
    <property type="match status" value="1"/>
</dbReference>
<proteinExistence type="predicted"/>
<dbReference type="SUPFAM" id="SSF159672">
    <property type="entry name" value="CbiG N-terminal domain-like"/>
    <property type="match status" value="1"/>
</dbReference>
<evidence type="ECO:0000256" key="1">
    <source>
        <dbReference type="ARBA" id="ARBA00004953"/>
    </source>
</evidence>
<reference evidence="10 11" key="1">
    <citation type="submission" date="2018-05" db="EMBL/GenBank/DDBJ databases">
        <title>Micromonosporas from Atacama Desert.</title>
        <authorList>
            <person name="Carro L."/>
            <person name="Golinska P."/>
            <person name="Klenk H.-P."/>
            <person name="Goodfellow M."/>
        </authorList>
    </citation>
    <scope>NUCLEOTIDE SEQUENCE [LARGE SCALE GENOMIC DNA]</scope>
    <source>
        <strain evidence="10 11">4G51</strain>
    </source>
</reference>
<dbReference type="InterPro" id="IPR002750">
    <property type="entry name" value="CobE/GbiG_C"/>
</dbReference>
<dbReference type="RefSeq" id="WP_109800331.1">
    <property type="nucleotide sequence ID" value="NZ_QGKS01000108.1"/>
</dbReference>
<dbReference type="InterPro" id="IPR035996">
    <property type="entry name" value="4pyrrol_Methylase_sf"/>
</dbReference>
<keyword evidence="3 10" id="KW-0489">Methyltransferase</keyword>
<dbReference type="GO" id="GO:0008168">
    <property type="term" value="F:methyltransferase activity"/>
    <property type="evidence" value="ECO:0007669"/>
    <property type="project" value="UniProtKB-KW"/>
</dbReference>
<evidence type="ECO:0000256" key="3">
    <source>
        <dbReference type="ARBA" id="ARBA00022603"/>
    </source>
</evidence>
<evidence type="ECO:0000256" key="6">
    <source>
        <dbReference type="SAM" id="MobiDB-lite"/>
    </source>
</evidence>
<dbReference type="InterPro" id="IPR038029">
    <property type="entry name" value="GbiG_N_sf"/>
</dbReference>
<evidence type="ECO:0000256" key="2">
    <source>
        <dbReference type="ARBA" id="ARBA00022573"/>
    </source>
</evidence>
<dbReference type="Gene3D" id="3.40.1010.10">
    <property type="entry name" value="Cobalt-precorrin-4 Transmethylase, Domain 1"/>
    <property type="match status" value="1"/>
</dbReference>
<protein>
    <submittedName>
        <fullName evidence="10">Precorrin-3B C(17)-methyltransferase</fullName>
    </submittedName>
</protein>
<dbReference type="Proteomes" id="UP000246050">
    <property type="component" value="Unassembled WGS sequence"/>
</dbReference>
<evidence type="ECO:0000259" key="7">
    <source>
        <dbReference type="Pfam" id="PF00590"/>
    </source>
</evidence>
<keyword evidence="4 10" id="KW-0808">Transferase</keyword>
<dbReference type="NCBIfam" id="TIGR01466">
    <property type="entry name" value="cobJ_cbiH"/>
    <property type="match status" value="1"/>
</dbReference>
<dbReference type="InterPro" id="IPR006363">
    <property type="entry name" value="Cbl_synth_CobJ/CibH_dom"/>
</dbReference>
<dbReference type="OrthoDB" id="9804789at2"/>
<keyword evidence="5" id="KW-0949">S-adenosyl-L-methionine</keyword>
<feature type="domain" description="Tetrapyrrole methylase" evidence="7">
    <location>
        <begin position="358"/>
        <end position="563"/>
    </location>
</feature>
<dbReference type="InterPro" id="IPR000878">
    <property type="entry name" value="4pyrrol_Mease"/>
</dbReference>
<organism evidence="10 11">
    <name type="scientific">Micromonospora sicca</name>
    <dbReference type="NCBI Taxonomy" id="2202420"/>
    <lineage>
        <taxon>Bacteria</taxon>
        <taxon>Bacillati</taxon>
        <taxon>Actinomycetota</taxon>
        <taxon>Actinomycetes</taxon>
        <taxon>Micromonosporales</taxon>
        <taxon>Micromonosporaceae</taxon>
        <taxon>Micromonospora</taxon>
    </lineage>
</organism>
<dbReference type="SUPFAM" id="SSF159664">
    <property type="entry name" value="CobE/GbiG C-terminal domain-like"/>
    <property type="match status" value="1"/>
</dbReference>
<dbReference type="InterPro" id="IPR051810">
    <property type="entry name" value="Precorrin_MeTrfase"/>
</dbReference>
<dbReference type="InterPro" id="IPR014776">
    <property type="entry name" value="4pyrrole_Mease_sub2"/>
</dbReference>
<accession>A0A317DRG4</accession>
<sequence length="598" mass="60688">MGLVAATAAGRRRVRTLAAAWPHARPVEGATVADALRAAWTGCDAVVAFLATGAVVRVLAPLLGDKRTDPAVVVVDEAARHAIALLGGHAGGANALAAEVAALLDARPVVSTATDATGLPGLDTLGWPVEGAVAAVTRAILDGEPVRLVADATWPLPALPENVQLAPPHLPATTGPTSAGPASAAPAPTSTSTGPVVPTPPGDDQPAGDDQGWRLLVTDRIVPLDGRTAVLRPPSLVAGIGSSRGVTAAEVTDLLHRALADAGLSPASLRCLASVDLKADEAGIVATADALGVPLDTWPVAELVAVDVPHPSEVVRTAVGTPSVAEAAALRGGGTLLVPKTASAMATVAVARHAPRGRLAIVGLGPGAADLRTPRAVAELRRAAVVVGLDQYVDQVRDLLRPGTRVLASGLGAEEERARVAVAEAAAGHAVAVVGSGDAGVYAMASPALDHADERIDVVGVPGVTAALAASALLGAPLGHDHAYLSLSDLHTPWEVIARRVAAAAEGDFVALLYNPRSRARDWQLGAALRTFAAHRPPHTPVGVVRNASRPGERVHLATLATLDPALVDMYSVVVVGSSQTRIVAGRMVTPRGYRWHP</sequence>
<dbReference type="EMBL" id="QGKS01000108">
    <property type="protein sequence ID" value="PWR16660.1"/>
    <property type="molecule type" value="Genomic_DNA"/>
</dbReference>
<dbReference type="PANTHER" id="PTHR47036:SF1">
    <property type="entry name" value="COBALT-FACTOR III C(17)-METHYLTRANSFERASE-RELATED"/>
    <property type="match status" value="1"/>
</dbReference>
<dbReference type="Gene3D" id="3.40.50.11220">
    <property type="match status" value="1"/>
</dbReference>
<comment type="pathway">
    <text evidence="1">Cofactor biosynthesis; adenosylcobalamin biosynthesis.</text>
</comment>
<keyword evidence="2" id="KW-0169">Cobalamin biosynthesis</keyword>
<dbReference type="GO" id="GO:0009236">
    <property type="term" value="P:cobalamin biosynthetic process"/>
    <property type="evidence" value="ECO:0007669"/>
    <property type="project" value="UniProtKB-UniPathway"/>
</dbReference>
<name>A0A317DRG4_9ACTN</name>
<dbReference type="UniPathway" id="UPA00148"/>
<dbReference type="CDD" id="cd11646">
    <property type="entry name" value="Precorrin_3B_C17_MT"/>
    <property type="match status" value="1"/>
</dbReference>
<evidence type="ECO:0000259" key="9">
    <source>
        <dbReference type="Pfam" id="PF11760"/>
    </source>
</evidence>
<comment type="caution">
    <text evidence="10">The sequence shown here is derived from an EMBL/GenBank/DDBJ whole genome shotgun (WGS) entry which is preliminary data.</text>
</comment>
<gene>
    <name evidence="10" type="primary">cobJ</name>
    <name evidence="10" type="ORF">DKT69_04475</name>
</gene>
<feature type="domain" description="CobE/GbiG C-terminal" evidence="8">
    <location>
        <begin position="236"/>
        <end position="351"/>
    </location>
</feature>
<dbReference type="GO" id="GO:0032259">
    <property type="term" value="P:methylation"/>
    <property type="evidence" value="ECO:0007669"/>
    <property type="project" value="UniProtKB-KW"/>
</dbReference>
<evidence type="ECO:0000256" key="4">
    <source>
        <dbReference type="ARBA" id="ARBA00022679"/>
    </source>
</evidence>
<feature type="region of interest" description="Disordered" evidence="6">
    <location>
        <begin position="165"/>
        <end position="211"/>
    </location>
</feature>
<evidence type="ECO:0000313" key="11">
    <source>
        <dbReference type="Proteomes" id="UP000246050"/>
    </source>
</evidence>
<dbReference type="PANTHER" id="PTHR47036">
    <property type="entry name" value="COBALT-FACTOR III C(17)-METHYLTRANSFERASE-RELATED"/>
    <property type="match status" value="1"/>
</dbReference>
<dbReference type="InterPro" id="IPR014777">
    <property type="entry name" value="4pyrrole_Mease_sub1"/>
</dbReference>